<accession>R0CSN9</accession>
<protein>
    <submittedName>
        <fullName evidence="1">Uncharacterized protein</fullName>
    </submittedName>
</protein>
<dbReference type="EMBL" id="APMP01000039">
    <property type="protein sequence ID" value="ENZ79571.1"/>
    <property type="molecule type" value="Genomic_DNA"/>
</dbReference>
<evidence type="ECO:0000313" key="2">
    <source>
        <dbReference type="Proteomes" id="UP000013063"/>
    </source>
</evidence>
<reference evidence="1 2" key="1">
    <citation type="journal article" date="2013" name="Genome Announc.">
        <title>Draft Genome Sequence for Caulobacter sp. Strain OR37, a Bacterium Tolerant to Heavy Metals.</title>
        <authorList>
            <person name="Utturkar S.M."/>
            <person name="Bollmann A."/>
            <person name="Brzoska R.M."/>
            <person name="Klingeman D.M."/>
            <person name="Epstein S.E."/>
            <person name="Palumbo A.V."/>
            <person name="Brown S.D."/>
        </authorList>
    </citation>
    <scope>NUCLEOTIDE SEQUENCE [LARGE SCALE GENOMIC DNA]</scope>
    <source>
        <strain evidence="1 2">OR37</strain>
    </source>
</reference>
<organism evidence="1 2">
    <name type="scientific">Caulobacter vibrioides OR37</name>
    <dbReference type="NCBI Taxonomy" id="1292034"/>
    <lineage>
        <taxon>Bacteria</taxon>
        <taxon>Pseudomonadati</taxon>
        <taxon>Pseudomonadota</taxon>
        <taxon>Alphaproteobacteria</taxon>
        <taxon>Caulobacterales</taxon>
        <taxon>Caulobacteraceae</taxon>
        <taxon>Caulobacter</taxon>
    </lineage>
</organism>
<comment type="caution">
    <text evidence="1">The sequence shown here is derived from an EMBL/GenBank/DDBJ whole genome shotgun (WGS) entry which is preliminary data.</text>
</comment>
<dbReference type="AlphaFoldDB" id="R0CSN9"/>
<sequence precursor="true">MLPIFAIKPPTPVQAAALIRRPNLGRQADFPKVGEFAPDFSIQQGRNAAFPIGEWGVWTEETTSSAGGAGALRRALA</sequence>
<proteinExistence type="predicted"/>
<gene>
    <name evidence="1" type="ORF">OR37_03936</name>
</gene>
<keyword evidence="2" id="KW-1185">Reference proteome</keyword>
<evidence type="ECO:0000313" key="1">
    <source>
        <dbReference type="EMBL" id="ENZ79571.1"/>
    </source>
</evidence>
<dbReference type="Proteomes" id="UP000013063">
    <property type="component" value="Unassembled WGS sequence"/>
</dbReference>
<name>R0CSN9_CAUVI</name>